<reference evidence="2" key="1">
    <citation type="journal article" date="2014" name="Int. J. Syst. Evol. Microbiol.">
        <title>Complete genome sequence of Corynebacterium casei LMG S-19264T (=DSM 44701T), isolated from a smear-ripened cheese.</title>
        <authorList>
            <consortium name="US DOE Joint Genome Institute (JGI-PGF)"/>
            <person name="Walter F."/>
            <person name="Albersmeier A."/>
            <person name="Kalinowski J."/>
            <person name="Ruckert C."/>
        </authorList>
    </citation>
    <scope>NUCLEOTIDE SEQUENCE</scope>
    <source>
        <strain evidence="2">JCM 19831</strain>
    </source>
</reference>
<dbReference type="InterPro" id="IPR002645">
    <property type="entry name" value="STAS_dom"/>
</dbReference>
<dbReference type="RefSeq" id="WP_190250815.1">
    <property type="nucleotide sequence ID" value="NZ_BMPI01000014.1"/>
</dbReference>
<dbReference type="PANTHER" id="PTHR33495">
    <property type="entry name" value="ANTI-SIGMA FACTOR ANTAGONIST TM_1081-RELATED-RELATED"/>
    <property type="match status" value="1"/>
</dbReference>
<evidence type="ECO:0000313" key="2">
    <source>
        <dbReference type="EMBL" id="GGM30064.1"/>
    </source>
</evidence>
<name>A0A917TN71_9ACTN</name>
<dbReference type="Pfam" id="PF13466">
    <property type="entry name" value="STAS_2"/>
    <property type="match status" value="1"/>
</dbReference>
<dbReference type="Gene3D" id="3.30.750.24">
    <property type="entry name" value="STAS domain"/>
    <property type="match status" value="1"/>
</dbReference>
<reference evidence="2" key="2">
    <citation type="submission" date="2020-09" db="EMBL/GenBank/DDBJ databases">
        <authorList>
            <person name="Sun Q."/>
            <person name="Ohkuma M."/>
        </authorList>
    </citation>
    <scope>NUCLEOTIDE SEQUENCE</scope>
    <source>
        <strain evidence="2">JCM 19831</strain>
    </source>
</reference>
<organism evidence="2 3">
    <name type="scientific">Dactylosporangium sucinum</name>
    <dbReference type="NCBI Taxonomy" id="1424081"/>
    <lineage>
        <taxon>Bacteria</taxon>
        <taxon>Bacillati</taxon>
        <taxon>Actinomycetota</taxon>
        <taxon>Actinomycetes</taxon>
        <taxon>Micromonosporales</taxon>
        <taxon>Micromonosporaceae</taxon>
        <taxon>Dactylosporangium</taxon>
    </lineage>
</organism>
<evidence type="ECO:0000259" key="1">
    <source>
        <dbReference type="PROSITE" id="PS50801"/>
    </source>
</evidence>
<dbReference type="GO" id="GO:0043856">
    <property type="term" value="F:anti-sigma factor antagonist activity"/>
    <property type="evidence" value="ECO:0007669"/>
    <property type="project" value="TreeGrafter"/>
</dbReference>
<sequence length="101" mass="11256">MRSETVRPAAPTVEIIVTEELDAATVPRIAALLHDAVDLHPTHLRIDLAQCPFVDAAAIGMLLDVHRRVWSEGGRLTLRNPSPRVRRTLELARVDHVLQVE</sequence>
<dbReference type="EMBL" id="BMPI01000014">
    <property type="protein sequence ID" value="GGM30064.1"/>
    <property type="molecule type" value="Genomic_DNA"/>
</dbReference>
<dbReference type="InterPro" id="IPR036513">
    <property type="entry name" value="STAS_dom_sf"/>
</dbReference>
<dbReference type="CDD" id="cd07043">
    <property type="entry name" value="STAS_anti-anti-sigma_factors"/>
    <property type="match status" value="1"/>
</dbReference>
<feature type="domain" description="STAS" evidence="1">
    <location>
        <begin position="17"/>
        <end position="101"/>
    </location>
</feature>
<accession>A0A917TN71</accession>
<evidence type="ECO:0000313" key="3">
    <source>
        <dbReference type="Proteomes" id="UP000642070"/>
    </source>
</evidence>
<dbReference type="SUPFAM" id="SSF52091">
    <property type="entry name" value="SpoIIaa-like"/>
    <property type="match status" value="1"/>
</dbReference>
<keyword evidence="3" id="KW-1185">Reference proteome</keyword>
<protein>
    <recommendedName>
        <fullName evidence="1">STAS domain-containing protein</fullName>
    </recommendedName>
</protein>
<proteinExistence type="predicted"/>
<dbReference type="PANTHER" id="PTHR33495:SF2">
    <property type="entry name" value="ANTI-SIGMA FACTOR ANTAGONIST TM_1081-RELATED"/>
    <property type="match status" value="1"/>
</dbReference>
<dbReference type="InterPro" id="IPR058548">
    <property type="entry name" value="MlaB-like_STAS"/>
</dbReference>
<dbReference type="PROSITE" id="PS50801">
    <property type="entry name" value="STAS"/>
    <property type="match status" value="1"/>
</dbReference>
<gene>
    <name evidence="2" type="ORF">GCM10007977_034160</name>
</gene>
<dbReference type="Proteomes" id="UP000642070">
    <property type="component" value="Unassembled WGS sequence"/>
</dbReference>
<comment type="caution">
    <text evidence="2">The sequence shown here is derived from an EMBL/GenBank/DDBJ whole genome shotgun (WGS) entry which is preliminary data.</text>
</comment>
<dbReference type="AlphaFoldDB" id="A0A917TN71"/>